<evidence type="ECO:0000256" key="1">
    <source>
        <dbReference type="SAM" id="MobiDB-lite"/>
    </source>
</evidence>
<reference evidence="3" key="1">
    <citation type="journal article" date="2019" name="Int. J. Syst. Evol. Microbiol.">
        <title>The Global Catalogue of Microorganisms (GCM) 10K type strain sequencing project: providing services to taxonomists for standard genome sequencing and annotation.</title>
        <authorList>
            <consortium name="The Broad Institute Genomics Platform"/>
            <consortium name="The Broad Institute Genome Sequencing Center for Infectious Disease"/>
            <person name="Wu L."/>
            <person name="Ma J."/>
        </authorList>
    </citation>
    <scope>NUCLEOTIDE SEQUENCE [LARGE SCALE GENOMIC DNA]</scope>
    <source>
        <strain evidence="3">FCH27</strain>
    </source>
</reference>
<comment type="caution">
    <text evidence="2">The sequence shown here is derived from an EMBL/GenBank/DDBJ whole genome shotgun (WGS) entry which is preliminary data.</text>
</comment>
<name>A0ABW2N1J9_9ACTN</name>
<protein>
    <submittedName>
        <fullName evidence="2">Uncharacterized protein</fullName>
    </submittedName>
</protein>
<accession>A0ABW2N1J9</accession>
<feature type="compositionally biased region" description="Polar residues" evidence="1">
    <location>
        <begin position="19"/>
        <end position="31"/>
    </location>
</feature>
<dbReference type="EMBL" id="JBHTCH010000004">
    <property type="protein sequence ID" value="MFC7359734.1"/>
    <property type="molecule type" value="Genomic_DNA"/>
</dbReference>
<dbReference type="RefSeq" id="WP_372496531.1">
    <property type="nucleotide sequence ID" value="NZ_JBHTCH010000004.1"/>
</dbReference>
<organism evidence="2 3">
    <name type="scientific">Nocardioides astragali</name>
    <dbReference type="NCBI Taxonomy" id="1776736"/>
    <lineage>
        <taxon>Bacteria</taxon>
        <taxon>Bacillati</taxon>
        <taxon>Actinomycetota</taxon>
        <taxon>Actinomycetes</taxon>
        <taxon>Propionibacteriales</taxon>
        <taxon>Nocardioidaceae</taxon>
        <taxon>Nocardioides</taxon>
    </lineage>
</organism>
<evidence type="ECO:0000313" key="3">
    <source>
        <dbReference type="Proteomes" id="UP001596524"/>
    </source>
</evidence>
<keyword evidence="3" id="KW-1185">Reference proteome</keyword>
<sequence>MRADTENAARLAGSDPTHTRTSSNSSPCMAR</sequence>
<gene>
    <name evidence="2" type="ORF">ACFQO6_05575</name>
</gene>
<evidence type="ECO:0000313" key="2">
    <source>
        <dbReference type="EMBL" id="MFC7359734.1"/>
    </source>
</evidence>
<proteinExistence type="predicted"/>
<dbReference type="Proteomes" id="UP001596524">
    <property type="component" value="Unassembled WGS sequence"/>
</dbReference>
<feature type="region of interest" description="Disordered" evidence="1">
    <location>
        <begin position="1"/>
        <end position="31"/>
    </location>
</feature>